<dbReference type="InterPro" id="IPR035979">
    <property type="entry name" value="RBD_domain_sf"/>
</dbReference>
<dbReference type="Gene3D" id="3.30.420.10">
    <property type="entry name" value="Ribonuclease H-like superfamily/Ribonuclease H"/>
    <property type="match status" value="1"/>
</dbReference>
<comment type="caution">
    <text evidence="9">The sequence shown here is derived from an EMBL/GenBank/DDBJ whole genome shotgun (WGS) entry which is preliminary data.</text>
</comment>
<gene>
    <name evidence="9" type="ORF">O3P69_015425</name>
</gene>
<dbReference type="SUPFAM" id="SSF54928">
    <property type="entry name" value="RNA-binding domain, RBD"/>
    <property type="match status" value="2"/>
</dbReference>
<feature type="region of interest" description="Disordered" evidence="7">
    <location>
        <begin position="590"/>
        <end position="659"/>
    </location>
</feature>
<evidence type="ECO:0000256" key="2">
    <source>
        <dbReference type="ARBA" id="ARBA00022664"/>
    </source>
</evidence>
<evidence type="ECO:0000313" key="10">
    <source>
        <dbReference type="Proteomes" id="UP001487740"/>
    </source>
</evidence>
<keyword evidence="4 6" id="KW-0694">RNA-binding</keyword>
<dbReference type="InterPro" id="IPR036397">
    <property type="entry name" value="RNaseH_sf"/>
</dbReference>
<dbReference type="AlphaFoldDB" id="A0AAW0T4Q5"/>
<evidence type="ECO:0000256" key="6">
    <source>
        <dbReference type="PROSITE-ProRule" id="PRU00176"/>
    </source>
</evidence>
<feature type="compositionally biased region" description="Pro residues" evidence="7">
    <location>
        <begin position="602"/>
        <end position="616"/>
    </location>
</feature>
<dbReference type="CDD" id="cd12743">
    <property type="entry name" value="RRM3_Fusilli"/>
    <property type="match status" value="1"/>
</dbReference>
<feature type="compositionally biased region" description="Basic and acidic residues" evidence="7">
    <location>
        <begin position="422"/>
        <end position="435"/>
    </location>
</feature>
<dbReference type="GO" id="GO:0008380">
    <property type="term" value="P:RNA splicing"/>
    <property type="evidence" value="ECO:0007669"/>
    <property type="project" value="UniProtKB-KW"/>
</dbReference>
<dbReference type="CDD" id="cd12738">
    <property type="entry name" value="RRM1_Fusilli"/>
    <property type="match status" value="1"/>
</dbReference>
<name>A0AAW0T4Q5_SCYPA</name>
<keyword evidence="5" id="KW-0508">mRNA splicing</keyword>
<feature type="region of interest" description="Disordered" evidence="7">
    <location>
        <begin position="421"/>
        <end position="443"/>
    </location>
</feature>
<accession>A0AAW0T4Q5</accession>
<dbReference type="Proteomes" id="UP001487740">
    <property type="component" value="Unassembled WGS sequence"/>
</dbReference>
<evidence type="ECO:0000313" key="9">
    <source>
        <dbReference type="EMBL" id="KAK8382543.1"/>
    </source>
</evidence>
<keyword evidence="10" id="KW-1185">Reference proteome</keyword>
<dbReference type="InterPro" id="IPR034980">
    <property type="entry name" value="Fusilli_RRM2"/>
</dbReference>
<keyword evidence="3" id="KW-0677">Repeat</keyword>
<evidence type="ECO:0000256" key="7">
    <source>
        <dbReference type="SAM" id="MobiDB-lite"/>
    </source>
</evidence>
<evidence type="ECO:0000256" key="4">
    <source>
        <dbReference type="ARBA" id="ARBA00022884"/>
    </source>
</evidence>
<dbReference type="InterPro" id="IPR000504">
    <property type="entry name" value="RRM_dom"/>
</dbReference>
<sequence>MASHYVIMYTATAGANGPLLGTDEEDIVLLQFLVWDAVCRKTVTEQQYIVRPPTEDINENVLGEQCREDFRLTEDQVKNGQPLENVIDSFDAILSKIAESNTSRVAMVTDGQLHLRQVLHPKALSRNFTLPDYYNSFYDLRKEFKSFYHSEDMASVPDMLSFLAMEEDSAEELATRTVRDMGRILSRMIADGHRFVLPESIMIRLEPGICSRTEEVDSGCVVRARGLPWQSSDQDIAKFFRGLNIAKGGVALCLSPQGRRNGEALIRFISPEHRDMALKRHKHHIGNRYIEVYKATGEDFINVAGELFSSLGNNNEAQTFLSRGGQVIIRMRGLPYDCTPKQVVEFFESGENGCQILDNEDGVLFVRKPDGRATGDAFVLFGSEEDSTKALAKHREIIGSRYIELFRSTTAEVQQAAMMRQSRVEDGDGGRRGGRGDGVLNRSMDPRTYEQQQPLIAQLPQVPLLPQQIITSGTRKDCIRLRGLPFEAQVEHILEFLGELAKSIVYQGVHMVYNAQGQPSGEAFIQMDSEHSAYLASQQRHHRYMVFGKKQRYIEVFQCSGEDMNMVLTGGLPAQRPIVSPGMLVWDSTSASVPGGLHHPQGLPPPPGAPRPPGPHFPGLAHPFPPPPQSHLLPGMPPSPLKQTDTPLLLPPPMGPPPPRPPLALPPIELPHSSQAPQTLISPVKPTMSMPPAFVGPYGDIPVASQVGGANNPVIFLSNPRTSLAGGLHPQVTLVPVSTAQSRDAQGTHNVQKPPMGPPLLPVPYAATPSLPGPRLPTTQKRSFDQAFPGDPGAGGMGALKRTPLVNHSLIHHPFYPPPQIFPTM</sequence>
<dbReference type="Gene3D" id="3.30.70.330">
    <property type="match status" value="3"/>
</dbReference>
<dbReference type="PROSITE" id="PS50102">
    <property type="entry name" value="RRM"/>
    <property type="match status" value="1"/>
</dbReference>
<keyword evidence="2" id="KW-0507">mRNA processing</keyword>
<evidence type="ECO:0000256" key="1">
    <source>
        <dbReference type="ARBA" id="ARBA00008866"/>
    </source>
</evidence>
<proteinExistence type="inferred from homology"/>
<dbReference type="InterPro" id="IPR050666">
    <property type="entry name" value="ESRP"/>
</dbReference>
<comment type="similarity">
    <text evidence="1">Belongs to the ESRP family.</text>
</comment>
<dbReference type="GO" id="GO:0006397">
    <property type="term" value="P:mRNA processing"/>
    <property type="evidence" value="ECO:0007669"/>
    <property type="project" value="UniProtKB-KW"/>
</dbReference>
<feature type="compositionally biased region" description="Pro residues" evidence="7">
    <location>
        <begin position="623"/>
        <end position="640"/>
    </location>
</feature>
<feature type="domain" description="RRM" evidence="8">
    <location>
        <begin position="327"/>
        <end position="410"/>
    </location>
</feature>
<organism evidence="9 10">
    <name type="scientific">Scylla paramamosain</name>
    <name type="common">Mud crab</name>
    <dbReference type="NCBI Taxonomy" id="85552"/>
    <lineage>
        <taxon>Eukaryota</taxon>
        <taxon>Metazoa</taxon>
        <taxon>Ecdysozoa</taxon>
        <taxon>Arthropoda</taxon>
        <taxon>Crustacea</taxon>
        <taxon>Multicrustacea</taxon>
        <taxon>Malacostraca</taxon>
        <taxon>Eumalacostraca</taxon>
        <taxon>Eucarida</taxon>
        <taxon>Decapoda</taxon>
        <taxon>Pleocyemata</taxon>
        <taxon>Brachyura</taxon>
        <taxon>Eubrachyura</taxon>
        <taxon>Portunoidea</taxon>
        <taxon>Portunidae</taxon>
        <taxon>Portuninae</taxon>
        <taxon>Scylla</taxon>
    </lineage>
</organism>
<dbReference type="PANTHER" id="PTHR13976">
    <property type="entry name" value="HETEROGENEOUS NUCLEAR RIBONUCLEOPROTEIN-RELATED"/>
    <property type="match status" value="1"/>
</dbReference>
<dbReference type="FunFam" id="3.30.70.330:FF:000041">
    <property type="entry name" value="Epithelial splicing regulatory protein 1"/>
    <property type="match status" value="1"/>
</dbReference>
<protein>
    <recommendedName>
        <fullName evidence="8">RRM domain-containing protein</fullName>
    </recommendedName>
</protein>
<evidence type="ECO:0000256" key="5">
    <source>
        <dbReference type="ARBA" id="ARBA00023187"/>
    </source>
</evidence>
<dbReference type="SMART" id="SM00360">
    <property type="entry name" value="RRM"/>
    <property type="match status" value="3"/>
</dbReference>
<evidence type="ECO:0000256" key="3">
    <source>
        <dbReference type="ARBA" id="ARBA00022737"/>
    </source>
</evidence>
<feature type="compositionally biased region" description="Pro residues" evidence="7">
    <location>
        <begin position="649"/>
        <end position="659"/>
    </location>
</feature>
<dbReference type="CDD" id="cd12741">
    <property type="entry name" value="RRM2_Fusilli"/>
    <property type="match status" value="1"/>
</dbReference>
<evidence type="ECO:0000259" key="8">
    <source>
        <dbReference type="PROSITE" id="PS50102"/>
    </source>
</evidence>
<dbReference type="EMBL" id="JARAKH010000039">
    <property type="protein sequence ID" value="KAK8382543.1"/>
    <property type="molecule type" value="Genomic_DNA"/>
</dbReference>
<reference evidence="9 10" key="1">
    <citation type="submission" date="2023-03" db="EMBL/GenBank/DDBJ databases">
        <title>High-quality genome of Scylla paramamosain provides insights in environmental adaptation.</title>
        <authorList>
            <person name="Zhang L."/>
        </authorList>
    </citation>
    <scope>NUCLEOTIDE SEQUENCE [LARGE SCALE GENOMIC DNA]</scope>
    <source>
        <strain evidence="9">LZ_2023a</strain>
        <tissue evidence="9">Muscle</tissue>
    </source>
</reference>
<dbReference type="GO" id="GO:0003723">
    <property type="term" value="F:RNA binding"/>
    <property type="evidence" value="ECO:0007669"/>
    <property type="project" value="UniProtKB-UniRule"/>
</dbReference>
<dbReference type="InterPro" id="IPR012677">
    <property type="entry name" value="Nucleotide-bd_a/b_plait_sf"/>
</dbReference>